<name>M3ZWF2_XIPMA</name>
<dbReference type="Pfam" id="PF00035">
    <property type="entry name" value="dsrm"/>
    <property type="match status" value="3"/>
</dbReference>
<feature type="binding site" evidence="10">
    <location>
        <position position="385"/>
    </location>
    <ligand>
        <name>ATP</name>
        <dbReference type="ChEBI" id="CHEBI:30616"/>
    </ligand>
</feature>
<keyword evidence="15" id="KW-1185">Reference proteome</keyword>
<dbReference type="PROSITE" id="PS00107">
    <property type="entry name" value="PROTEIN_KINASE_ATP"/>
    <property type="match status" value="1"/>
</dbReference>
<dbReference type="InterPro" id="IPR044452">
    <property type="entry name" value="EIF2AK2_DSRM_1"/>
</dbReference>
<keyword evidence="7 10" id="KW-0067">ATP-binding</keyword>
<dbReference type="Gene3D" id="1.10.510.10">
    <property type="entry name" value="Transferase(Phosphotransferase) domain 1"/>
    <property type="match status" value="1"/>
</dbReference>
<dbReference type="PROSITE" id="PS50137">
    <property type="entry name" value="DS_RBD"/>
    <property type="match status" value="3"/>
</dbReference>
<evidence type="ECO:0000313" key="14">
    <source>
        <dbReference type="Ensembl" id="ENSXMAP00000006546.1"/>
    </source>
</evidence>
<evidence type="ECO:0000256" key="11">
    <source>
        <dbReference type="SAM" id="MobiDB-lite"/>
    </source>
</evidence>
<feature type="compositionally biased region" description="Basic and acidic residues" evidence="11">
    <location>
        <begin position="619"/>
        <end position="633"/>
    </location>
</feature>
<dbReference type="KEGG" id="xma:102233037"/>
<dbReference type="InterPro" id="IPR050339">
    <property type="entry name" value="CC_SR_Kinase"/>
</dbReference>
<keyword evidence="2" id="KW-0723">Serine/threonine-protein kinase</keyword>
<dbReference type="PANTHER" id="PTHR11042">
    <property type="entry name" value="EUKARYOTIC TRANSLATION INITIATION FACTOR 2-ALPHA KINASE EIF2-ALPHA KINASE -RELATED"/>
    <property type="match status" value="1"/>
</dbReference>
<feature type="region of interest" description="Disordered" evidence="11">
    <location>
        <begin position="285"/>
        <end position="348"/>
    </location>
</feature>
<keyword evidence="5 10" id="KW-0547">Nucleotide-binding</keyword>
<dbReference type="GO" id="GO:0005737">
    <property type="term" value="C:cytoplasm"/>
    <property type="evidence" value="ECO:0007669"/>
    <property type="project" value="TreeGrafter"/>
</dbReference>
<evidence type="ECO:0000256" key="6">
    <source>
        <dbReference type="ARBA" id="ARBA00022777"/>
    </source>
</evidence>
<accession>M3ZWF2</accession>
<protein>
    <recommendedName>
        <fullName evidence="1">non-specific serine/threonine protein kinase</fullName>
        <ecNumber evidence="1">2.7.11.1</ecNumber>
    </recommendedName>
</protein>
<dbReference type="STRING" id="8083.ENSXMAP00000006546"/>
<dbReference type="SMART" id="SM00220">
    <property type="entry name" value="S_TKc"/>
    <property type="match status" value="1"/>
</dbReference>
<sequence length="633" mass="71367">MMELLETGNAISNLYMYAQRRGLNLTYEVLDSEGPDHNKQFTGRFLVDGKPYPSGVGKNKQDAKLSAALTAIRCLRGDQQQDTEEYSAEMSSPARQNDINYICWLNQYGQTNRVNVEAKVTARPGPNNATLWCKFIVGDTEYPEASGKSKREAKEEAAKLVYNMINTSQSPEVIDSPVQQNQMVNENLNRLSAKTKSLSINSEDNNCTEPRFVAIIHNYCQKKSLSLEFILVEKRGPPHNPRFFCKLKIETREYPIAEGKKIKEAQHNAAKLAWSALQEQSDYDSKVSVGSTTSEDGAAAASHEPSSMSQDSSEPSQSEMTDSSDPADSSNQNDVDNQKITNTSNPPVQSSFASDFEILEYLGGGGFGRVFMVTEKLLDLDYAVKVVPGTEKALREVMALSDLQHENIVRYYNCWMEDLKVQPAKVQKKLKDVTCGQCLFIKMELCKPATLKQWIGERNEEELSHPQRGADSLPIALQIVNGVEYIHSNNFIHRDLKPPNIMFGKNGKVKIGDFGLVTIDRSEILIDRTEGPGTKIYMAPEQESNRYDRKVDMFSLGLIFFELLWKMSTGHERATIWKNARKGKLPKEFSQAFPFEYRIIKSLLSENPNDRPEASQVKEQLEETNQHLDQHSV</sequence>
<evidence type="ECO:0000256" key="2">
    <source>
        <dbReference type="ARBA" id="ARBA00022527"/>
    </source>
</evidence>
<dbReference type="eggNOG" id="KOG1033">
    <property type="taxonomic scope" value="Eukaryota"/>
</dbReference>
<dbReference type="CDD" id="cd13996">
    <property type="entry name" value="STKc_EIF2AK"/>
    <property type="match status" value="1"/>
</dbReference>
<dbReference type="PROSITE" id="PS00108">
    <property type="entry name" value="PROTEIN_KINASE_ST"/>
    <property type="match status" value="1"/>
</dbReference>
<evidence type="ECO:0000256" key="7">
    <source>
        <dbReference type="ARBA" id="ARBA00022840"/>
    </source>
</evidence>
<dbReference type="PROSITE" id="PS50011">
    <property type="entry name" value="PROTEIN_KINASE_DOM"/>
    <property type="match status" value="1"/>
</dbReference>
<dbReference type="GO" id="GO:0004694">
    <property type="term" value="F:eukaryotic translation initiation factor 2alpha kinase activity"/>
    <property type="evidence" value="ECO:0007669"/>
    <property type="project" value="TreeGrafter"/>
</dbReference>
<reference evidence="15" key="2">
    <citation type="journal article" date="2013" name="Nat. Genet.">
        <title>The genome of the platyfish, Xiphophorus maculatus, provides insights into evolutionary adaptation and several complex traits.</title>
        <authorList>
            <person name="Schartl M."/>
            <person name="Walter R.B."/>
            <person name="Shen Y."/>
            <person name="Garcia T."/>
            <person name="Catchen J."/>
            <person name="Amores A."/>
            <person name="Braasch I."/>
            <person name="Chalopin D."/>
            <person name="Volff J.N."/>
            <person name="Lesch K.P."/>
            <person name="Bisazza A."/>
            <person name="Minx P."/>
            <person name="Hillier L."/>
            <person name="Wilson R.K."/>
            <person name="Fuerstenberg S."/>
            <person name="Boore J."/>
            <person name="Searle S."/>
            <person name="Postlethwait J.H."/>
            <person name="Warren W.C."/>
        </authorList>
    </citation>
    <scope>NUCLEOTIDE SEQUENCE [LARGE SCALE GENOMIC DNA]</scope>
    <source>
        <strain evidence="15">JP 163 A</strain>
    </source>
</reference>
<dbReference type="AlphaFoldDB" id="M3ZWF2"/>
<dbReference type="CDD" id="cd20314">
    <property type="entry name" value="DSRM_EIF2AK2"/>
    <property type="match status" value="1"/>
</dbReference>
<proteinExistence type="inferred from homology"/>
<dbReference type="GeneTree" id="ENSGT00940000163863"/>
<keyword evidence="4" id="KW-0808">Transferase</keyword>
<evidence type="ECO:0000256" key="4">
    <source>
        <dbReference type="ARBA" id="ARBA00022679"/>
    </source>
</evidence>
<dbReference type="HOGENOM" id="CLU_023682_0_0_1"/>
<dbReference type="InterPro" id="IPR014720">
    <property type="entry name" value="dsRBD_dom"/>
</dbReference>
<feature type="compositionally biased region" description="Polar residues" evidence="11">
    <location>
        <begin position="321"/>
        <end position="348"/>
    </location>
</feature>
<dbReference type="SMART" id="SM00358">
    <property type="entry name" value="DSRM"/>
    <property type="match status" value="3"/>
</dbReference>
<evidence type="ECO:0000256" key="1">
    <source>
        <dbReference type="ARBA" id="ARBA00012513"/>
    </source>
</evidence>
<reference evidence="15" key="1">
    <citation type="submission" date="2012-01" db="EMBL/GenBank/DDBJ databases">
        <authorList>
            <person name="Walter R."/>
            <person name="Schartl M."/>
            <person name="Warren W."/>
        </authorList>
    </citation>
    <scope>NUCLEOTIDE SEQUENCE [LARGE SCALE GENOMIC DNA]</scope>
    <source>
        <strain evidence="15">JP 163 A</strain>
    </source>
</reference>
<feature type="domain" description="DRBM" evidence="13">
    <location>
        <begin position="100"/>
        <end position="167"/>
    </location>
</feature>
<evidence type="ECO:0000256" key="5">
    <source>
        <dbReference type="ARBA" id="ARBA00022741"/>
    </source>
</evidence>
<dbReference type="SUPFAM" id="SSF56112">
    <property type="entry name" value="Protein kinase-like (PK-like)"/>
    <property type="match status" value="1"/>
</dbReference>
<feature type="domain" description="Protein kinase" evidence="12">
    <location>
        <begin position="356"/>
        <end position="633"/>
    </location>
</feature>
<organism evidence="14 15">
    <name type="scientific">Xiphophorus maculatus</name>
    <name type="common">Southern platyfish</name>
    <name type="synonym">Platypoecilus maculatus</name>
    <dbReference type="NCBI Taxonomy" id="8083"/>
    <lineage>
        <taxon>Eukaryota</taxon>
        <taxon>Metazoa</taxon>
        <taxon>Chordata</taxon>
        <taxon>Craniata</taxon>
        <taxon>Vertebrata</taxon>
        <taxon>Euteleostomi</taxon>
        <taxon>Actinopterygii</taxon>
        <taxon>Neopterygii</taxon>
        <taxon>Teleostei</taxon>
        <taxon>Neoteleostei</taxon>
        <taxon>Acanthomorphata</taxon>
        <taxon>Ovalentaria</taxon>
        <taxon>Atherinomorphae</taxon>
        <taxon>Cyprinodontiformes</taxon>
        <taxon>Poeciliidae</taxon>
        <taxon>Poeciliinae</taxon>
        <taxon>Xiphophorus</taxon>
    </lineage>
</organism>
<dbReference type="RefSeq" id="XP_023182804.1">
    <property type="nucleotide sequence ID" value="XM_023327036.1"/>
</dbReference>
<feature type="region of interest" description="Disordered" evidence="11">
    <location>
        <begin position="606"/>
        <end position="633"/>
    </location>
</feature>
<dbReference type="InterPro" id="IPR000719">
    <property type="entry name" value="Prot_kinase_dom"/>
</dbReference>
<dbReference type="Pfam" id="PF00069">
    <property type="entry name" value="Pkinase"/>
    <property type="match status" value="1"/>
</dbReference>
<dbReference type="CDD" id="cd19903">
    <property type="entry name" value="DSRM_EIF2AK2_rpt1"/>
    <property type="match status" value="1"/>
</dbReference>
<dbReference type="EC" id="2.7.11.1" evidence="1"/>
<comment type="similarity">
    <text evidence="8">Belongs to the protein kinase superfamily. Ser/Thr protein kinase family. GCN2 subfamily.</text>
</comment>
<evidence type="ECO:0000256" key="3">
    <source>
        <dbReference type="ARBA" id="ARBA00022553"/>
    </source>
</evidence>
<dbReference type="InterPro" id="IPR008271">
    <property type="entry name" value="Ser/Thr_kinase_AS"/>
</dbReference>
<evidence type="ECO:0000259" key="12">
    <source>
        <dbReference type="PROSITE" id="PS50011"/>
    </source>
</evidence>
<dbReference type="InterPro" id="IPR017441">
    <property type="entry name" value="Protein_kinase_ATP_BS"/>
</dbReference>
<dbReference type="PANTHER" id="PTHR11042:SF166">
    <property type="entry name" value="EUKARYOTIC TRANSLATION INITIATION FACTOR 2-ALPHA KINASE 3"/>
    <property type="match status" value="1"/>
</dbReference>
<evidence type="ECO:0000256" key="8">
    <source>
        <dbReference type="ARBA" id="ARBA00037982"/>
    </source>
</evidence>
<reference evidence="14" key="4">
    <citation type="submission" date="2025-09" db="UniProtKB">
        <authorList>
            <consortium name="Ensembl"/>
        </authorList>
    </citation>
    <scope>IDENTIFICATION</scope>
    <source>
        <strain evidence="14">JP 163 A</strain>
    </source>
</reference>
<dbReference type="GeneID" id="102233037"/>
<dbReference type="SUPFAM" id="SSF54768">
    <property type="entry name" value="dsRNA-binding domain-like"/>
    <property type="match status" value="3"/>
</dbReference>
<dbReference type="Proteomes" id="UP000002852">
    <property type="component" value="Unassembled WGS sequence"/>
</dbReference>
<keyword evidence="9" id="KW-0694">RNA-binding</keyword>
<dbReference type="FunFam" id="1.10.510.10:FF:000251">
    <property type="entry name" value="eukaryotic translation initiation factor 2-alpha kinase 3"/>
    <property type="match status" value="1"/>
</dbReference>
<reference evidence="14" key="3">
    <citation type="submission" date="2025-08" db="UniProtKB">
        <authorList>
            <consortium name="Ensembl"/>
        </authorList>
    </citation>
    <scope>IDENTIFICATION</scope>
    <source>
        <strain evidence="14">JP 163 A</strain>
    </source>
</reference>
<feature type="compositionally biased region" description="Low complexity" evidence="11">
    <location>
        <begin position="302"/>
        <end position="320"/>
    </location>
</feature>
<keyword evidence="3" id="KW-0597">Phosphoprotein</keyword>
<evidence type="ECO:0000259" key="13">
    <source>
        <dbReference type="PROSITE" id="PS50137"/>
    </source>
</evidence>
<dbReference type="GO" id="GO:0003725">
    <property type="term" value="F:double-stranded RNA binding"/>
    <property type="evidence" value="ECO:0007669"/>
    <property type="project" value="InterPro"/>
</dbReference>
<dbReference type="GO" id="GO:0005634">
    <property type="term" value="C:nucleus"/>
    <property type="evidence" value="ECO:0007669"/>
    <property type="project" value="TreeGrafter"/>
</dbReference>
<evidence type="ECO:0000256" key="10">
    <source>
        <dbReference type="PROSITE-ProRule" id="PRU10141"/>
    </source>
</evidence>
<dbReference type="InterPro" id="IPR011009">
    <property type="entry name" value="Kinase-like_dom_sf"/>
</dbReference>
<dbReference type="Ensembl" id="ENSXMAT00000006554.2">
    <property type="protein sequence ID" value="ENSXMAP00000006546.1"/>
    <property type="gene ID" value="ENSXMAG00000006536.2"/>
</dbReference>
<dbReference type="InParanoid" id="M3ZWF2"/>
<evidence type="ECO:0000313" key="15">
    <source>
        <dbReference type="Proteomes" id="UP000002852"/>
    </source>
</evidence>
<dbReference type="Gene3D" id="3.30.200.20">
    <property type="entry name" value="Phosphorylase Kinase, domain 1"/>
    <property type="match status" value="1"/>
</dbReference>
<dbReference type="OrthoDB" id="341578at2759"/>
<feature type="domain" description="DRBM" evidence="13">
    <location>
        <begin position="9"/>
        <end position="77"/>
    </location>
</feature>
<keyword evidence="6" id="KW-0418">Kinase</keyword>
<evidence type="ECO:0000256" key="9">
    <source>
        <dbReference type="PROSITE-ProRule" id="PRU00266"/>
    </source>
</evidence>
<feature type="domain" description="DRBM" evidence="13">
    <location>
        <begin position="211"/>
        <end position="279"/>
    </location>
</feature>
<dbReference type="Gene3D" id="3.30.160.20">
    <property type="match status" value="3"/>
</dbReference>
<dbReference type="GO" id="GO:0005524">
    <property type="term" value="F:ATP binding"/>
    <property type="evidence" value="ECO:0007669"/>
    <property type="project" value="UniProtKB-UniRule"/>
</dbReference>